<proteinExistence type="predicted"/>
<dbReference type="InterPro" id="IPR018929">
    <property type="entry name" value="DUF2510"/>
</dbReference>
<dbReference type="EMBL" id="JACCBK010000001">
    <property type="protein sequence ID" value="NYD84591.1"/>
    <property type="molecule type" value="Genomic_DNA"/>
</dbReference>
<name>A0A7Y9JW85_9CELL</name>
<evidence type="ECO:0000259" key="2">
    <source>
        <dbReference type="Pfam" id="PF10708"/>
    </source>
</evidence>
<dbReference type="Pfam" id="PF10708">
    <property type="entry name" value="DUF2510"/>
    <property type="match status" value="1"/>
</dbReference>
<dbReference type="AlphaFoldDB" id="A0A7Y9JW85"/>
<evidence type="ECO:0000313" key="4">
    <source>
        <dbReference type="EMBL" id="GIG31658.1"/>
    </source>
</evidence>
<dbReference type="EMBL" id="BONN01000002">
    <property type="protein sequence ID" value="GIG31658.1"/>
    <property type="molecule type" value="Genomic_DNA"/>
</dbReference>
<protein>
    <recommendedName>
        <fullName evidence="8">DUF2510 domain-containing protein</fullName>
    </recommendedName>
</protein>
<evidence type="ECO:0000313" key="5">
    <source>
        <dbReference type="EMBL" id="NYD84591.1"/>
    </source>
</evidence>
<feature type="region of interest" description="Disordered" evidence="1">
    <location>
        <begin position="209"/>
        <end position="230"/>
    </location>
</feature>
<reference evidence="4 7" key="2">
    <citation type="submission" date="2021-01" db="EMBL/GenBank/DDBJ databases">
        <title>Whole genome shotgun sequence of Cellulomonas oligotrophica NBRC 109435.</title>
        <authorList>
            <person name="Komaki H."/>
            <person name="Tamura T."/>
        </authorList>
    </citation>
    <scope>NUCLEOTIDE SEQUENCE [LARGE SCALE GENOMIC DNA]</scope>
    <source>
        <strain evidence="4 7">NBRC 109435</strain>
    </source>
</reference>
<feature type="domain" description="DUF2510" evidence="2">
    <location>
        <begin position="9"/>
        <end position="36"/>
    </location>
</feature>
<comment type="caution">
    <text evidence="5">The sequence shown here is derived from an EMBL/GenBank/DDBJ whole genome shotgun (WGS) entry which is preliminary data.</text>
</comment>
<reference evidence="5 6" key="1">
    <citation type="submission" date="2020-07" db="EMBL/GenBank/DDBJ databases">
        <title>Sequencing the genomes of 1000 actinobacteria strains.</title>
        <authorList>
            <person name="Klenk H.-P."/>
        </authorList>
    </citation>
    <scope>NUCLEOTIDE SEQUENCE [LARGE SCALE GENOMIC DNA]</scope>
    <source>
        <strain evidence="5 6">DSM 24482</strain>
    </source>
</reference>
<feature type="domain" description="SNIPE associated" evidence="3">
    <location>
        <begin position="166"/>
        <end position="216"/>
    </location>
</feature>
<evidence type="ECO:0000313" key="7">
    <source>
        <dbReference type="Proteomes" id="UP000618382"/>
    </source>
</evidence>
<sequence length="230" mass="25118">MTTTSPANWYPDPHDPAQMRYWDGQRWTEHVSQGPPVIQSQASSAQPVQPIRAEPAPTSAGRRIPLFGARGVARDLAAENEHLRASLEASGALTLAEAQQQTVAAQAELRTIVGQIDDARRRQSSEAAAARTELDALRRQVLDVRHAINVQEFGLYDFEHPAEASAALAADLARVRAQIKETVSSKRAVTATSNFTFDGSVAKGRKFVESMSKTMLSPPTTPRPRTRSRP</sequence>
<accession>A0A7Y9JW85</accession>
<evidence type="ECO:0000256" key="1">
    <source>
        <dbReference type="SAM" id="MobiDB-lite"/>
    </source>
</evidence>
<dbReference type="Proteomes" id="UP000618382">
    <property type="component" value="Unassembled WGS sequence"/>
</dbReference>
<keyword evidence="7" id="KW-1185">Reference proteome</keyword>
<organism evidence="5 6">
    <name type="scientific">Cellulomonas oligotrophica</name>
    <dbReference type="NCBI Taxonomy" id="931536"/>
    <lineage>
        <taxon>Bacteria</taxon>
        <taxon>Bacillati</taxon>
        <taxon>Actinomycetota</taxon>
        <taxon>Actinomycetes</taxon>
        <taxon>Micrococcales</taxon>
        <taxon>Cellulomonadaceae</taxon>
        <taxon>Cellulomonas</taxon>
    </lineage>
</organism>
<dbReference type="InterPro" id="IPR025280">
    <property type="entry name" value="SNIPE"/>
</dbReference>
<gene>
    <name evidence="5" type="ORF">BKA21_000140</name>
    <name evidence="4" type="ORF">Col01nite_08170</name>
</gene>
<dbReference type="RefSeq" id="WP_239072770.1">
    <property type="nucleotide sequence ID" value="NZ_BAABFI010000004.1"/>
</dbReference>
<evidence type="ECO:0008006" key="8">
    <source>
        <dbReference type="Google" id="ProtNLM"/>
    </source>
</evidence>
<evidence type="ECO:0000259" key="3">
    <source>
        <dbReference type="Pfam" id="PF13250"/>
    </source>
</evidence>
<evidence type="ECO:0000313" key="6">
    <source>
        <dbReference type="Proteomes" id="UP000577956"/>
    </source>
</evidence>
<dbReference type="Proteomes" id="UP000577956">
    <property type="component" value="Unassembled WGS sequence"/>
</dbReference>
<feature type="compositionally biased region" description="Low complexity" evidence="1">
    <location>
        <begin position="35"/>
        <end position="51"/>
    </location>
</feature>
<dbReference type="Pfam" id="PF13250">
    <property type="entry name" value="SNIPE"/>
    <property type="match status" value="1"/>
</dbReference>
<feature type="region of interest" description="Disordered" evidence="1">
    <location>
        <begin position="28"/>
        <end position="62"/>
    </location>
</feature>